<protein>
    <submittedName>
        <fullName evidence="1">16122_t:CDS:1</fullName>
    </submittedName>
</protein>
<comment type="caution">
    <text evidence="1">The sequence shown here is derived from an EMBL/GenBank/DDBJ whole genome shotgun (WGS) entry which is preliminary data.</text>
</comment>
<evidence type="ECO:0000313" key="1">
    <source>
        <dbReference type="EMBL" id="CAG8703871.1"/>
    </source>
</evidence>
<evidence type="ECO:0000313" key="2">
    <source>
        <dbReference type="Proteomes" id="UP000789525"/>
    </source>
</evidence>
<feature type="non-terminal residue" evidence="1">
    <location>
        <position position="1"/>
    </location>
</feature>
<accession>A0ACA9PHA8</accession>
<keyword evidence="2" id="KW-1185">Reference proteome</keyword>
<gene>
    <name evidence="1" type="ORF">ACOLOM_LOCUS10369</name>
</gene>
<dbReference type="EMBL" id="CAJVPT010033139">
    <property type="protein sequence ID" value="CAG8703871.1"/>
    <property type="molecule type" value="Genomic_DNA"/>
</dbReference>
<reference evidence="1" key="1">
    <citation type="submission" date="2021-06" db="EMBL/GenBank/DDBJ databases">
        <authorList>
            <person name="Kallberg Y."/>
            <person name="Tangrot J."/>
            <person name="Rosling A."/>
        </authorList>
    </citation>
    <scope>NUCLEOTIDE SEQUENCE</scope>
    <source>
        <strain evidence="1">CL356</strain>
    </source>
</reference>
<organism evidence="1 2">
    <name type="scientific">Acaulospora colombiana</name>
    <dbReference type="NCBI Taxonomy" id="27376"/>
    <lineage>
        <taxon>Eukaryota</taxon>
        <taxon>Fungi</taxon>
        <taxon>Fungi incertae sedis</taxon>
        <taxon>Mucoromycota</taxon>
        <taxon>Glomeromycotina</taxon>
        <taxon>Glomeromycetes</taxon>
        <taxon>Diversisporales</taxon>
        <taxon>Acaulosporaceae</taxon>
        <taxon>Acaulospora</taxon>
    </lineage>
</organism>
<proteinExistence type="predicted"/>
<dbReference type="Proteomes" id="UP000789525">
    <property type="component" value="Unassembled WGS sequence"/>
</dbReference>
<name>A0ACA9PHA8_9GLOM</name>
<sequence>NWKHSIFSFLKSANPSLIMLITRIALSSLRNRSNVGASCFTHRGSDVEYSYSTTSNEQNKLKSKIKLTKDGKLTWNDYFALRRRRRMTERFVTYPSALGSLGASLAYVATREFDPTPIFGQEPFLIYGTGTALCGLTGLLLGPIVGSSIWKFFHREEVKLMEQQIEFLTLSFL</sequence>